<dbReference type="GO" id="GO:0016020">
    <property type="term" value="C:membrane"/>
    <property type="evidence" value="ECO:0007669"/>
    <property type="project" value="UniProtKB-SubCell"/>
</dbReference>
<feature type="transmembrane region" description="Helical" evidence="5">
    <location>
        <begin position="168"/>
        <end position="186"/>
    </location>
</feature>
<keyword evidence="6" id="KW-0378">Hydrolase</keyword>
<evidence type="ECO:0000256" key="3">
    <source>
        <dbReference type="ARBA" id="ARBA00022989"/>
    </source>
</evidence>
<evidence type="ECO:0000256" key="2">
    <source>
        <dbReference type="ARBA" id="ARBA00022692"/>
    </source>
</evidence>
<dbReference type="Proteomes" id="UP001595898">
    <property type="component" value="Unassembled WGS sequence"/>
</dbReference>
<dbReference type="EMBL" id="JBHSFA010000007">
    <property type="protein sequence ID" value="MFC4542571.1"/>
    <property type="molecule type" value="Genomic_DNA"/>
</dbReference>
<accession>A0ABD5PPM1</accession>
<name>A0ABD5PPM1_9EURY</name>
<evidence type="ECO:0000313" key="6">
    <source>
        <dbReference type="EMBL" id="MFC4542571.1"/>
    </source>
</evidence>
<dbReference type="InterPro" id="IPR019533">
    <property type="entry name" value="Peptidase_S26"/>
</dbReference>
<keyword evidence="2 5" id="KW-0812">Transmembrane</keyword>
<dbReference type="NCBIfam" id="TIGR02228">
    <property type="entry name" value="sigpep_I_arch"/>
    <property type="match status" value="1"/>
</dbReference>
<reference evidence="6 7" key="1">
    <citation type="journal article" date="2019" name="Int. J. Syst. Evol. Microbiol.">
        <title>The Global Catalogue of Microorganisms (GCM) 10K type strain sequencing project: providing services to taxonomists for standard genome sequencing and annotation.</title>
        <authorList>
            <consortium name="The Broad Institute Genomics Platform"/>
            <consortium name="The Broad Institute Genome Sequencing Center for Infectious Disease"/>
            <person name="Wu L."/>
            <person name="Ma J."/>
        </authorList>
    </citation>
    <scope>NUCLEOTIDE SEQUENCE [LARGE SCALE GENOMIC DNA]</scope>
    <source>
        <strain evidence="6 7">WLHS5</strain>
    </source>
</reference>
<protein>
    <submittedName>
        <fullName evidence="6">Signal peptidase I</fullName>
        <ecNumber evidence="6">3.4.21.89</ecNumber>
    </submittedName>
</protein>
<dbReference type="InterPro" id="IPR036286">
    <property type="entry name" value="LexA/Signal_pep-like_sf"/>
</dbReference>
<organism evidence="6 7">
    <name type="scientific">Halosolutus amylolyticus</name>
    <dbReference type="NCBI Taxonomy" id="2932267"/>
    <lineage>
        <taxon>Archaea</taxon>
        <taxon>Methanobacteriati</taxon>
        <taxon>Methanobacteriota</taxon>
        <taxon>Stenosarchaea group</taxon>
        <taxon>Halobacteria</taxon>
        <taxon>Halobacteriales</taxon>
        <taxon>Natrialbaceae</taxon>
        <taxon>Halosolutus</taxon>
    </lineage>
</organism>
<evidence type="ECO:0000256" key="4">
    <source>
        <dbReference type="ARBA" id="ARBA00023136"/>
    </source>
</evidence>
<dbReference type="GO" id="GO:0009003">
    <property type="term" value="F:signal peptidase activity"/>
    <property type="evidence" value="ECO:0007669"/>
    <property type="project" value="UniProtKB-EC"/>
</dbReference>
<dbReference type="CDD" id="cd06530">
    <property type="entry name" value="S26_SPase_I"/>
    <property type="match status" value="1"/>
</dbReference>
<dbReference type="AlphaFoldDB" id="A0ABD5PPM1"/>
<comment type="caution">
    <text evidence="6">The sequence shown here is derived from an EMBL/GenBank/DDBJ whole genome shotgun (WGS) entry which is preliminary data.</text>
</comment>
<sequence length="392" mass="41318">MTTGSLVKRALTVAVAFVVLLLVLGQLLGQPILLGYVATGSMEPTMDAGDGFVAIPSAVAGSPSEGDVVVFNARELHDGGLTTHRIVDETDEGYVTKGDSNPFTDQDGGEPPVTEGQIVAVAWQVNGEVVSIPHLGTAIMGVQGVMESGYDLLTAPLGVTTAFEAENAGAIMIALGIAMLGFGLLVERVGPHRRDTTRSTARENVYAFWTTIGLVLLVLVTLATAAMVIPSGTYEYGLVSTDDPTDDPQVLAPGASTDLPRTVDNAGYVPIVVVHEAESSGVDAEPDRQVVGPRDSGETTISLTAPETTGEYARHVGEHRYLAVLPPSVLVWLHGVHPLAAITAVNAVIVGVTVVAVLVLFGSGDFRIRRPGGHVPLWTRLQRKLRRLRRDD</sequence>
<keyword evidence="4 5" id="KW-0472">Membrane</keyword>
<gene>
    <name evidence="6" type="ORF">ACFO5R_11640</name>
</gene>
<dbReference type="SUPFAM" id="SSF51306">
    <property type="entry name" value="LexA/Signal peptidase"/>
    <property type="match status" value="1"/>
</dbReference>
<keyword evidence="7" id="KW-1185">Reference proteome</keyword>
<evidence type="ECO:0000313" key="7">
    <source>
        <dbReference type="Proteomes" id="UP001595898"/>
    </source>
</evidence>
<dbReference type="InterPro" id="IPR001733">
    <property type="entry name" value="Peptidase_S26B"/>
</dbReference>
<feature type="transmembrane region" description="Helical" evidence="5">
    <location>
        <begin position="206"/>
        <end position="229"/>
    </location>
</feature>
<evidence type="ECO:0000256" key="1">
    <source>
        <dbReference type="ARBA" id="ARBA00004370"/>
    </source>
</evidence>
<feature type="transmembrane region" description="Helical" evidence="5">
    <location>
        <begin position="339"/>
        <end position="361"/>
    </location>
</feature>
<dbReference type="EC" id="3.4.21.89" evidence="6"/>
<evidence type="ECO:0000256" key="5">
    <source>
        <dbReference type="SAM" id="Phobius"/>
    </source>
</evidence>
<proteinExistence type="predicted"/>
<dbReference type="RefSeq" id="WP_250140731.1">
    <property type="nucleotide sequence ID" value="NZ_JALIQP010000002.1"/>
</dbReference>
<keyword evidence="3 5" id="KW-1133">Transmembrane helix</keyword>
<comment type="subcellular location">
    <subcellularLocation>
        <location evidence="1">Membrane</location>
    </subcellularLocation>
</comment>